<keyword evidence="3 8" id="KW-1134">Transmembrane beta strand</keyword>
<dbReference type="Gene3D" id="2.170.130.10">
    <property type="entry name" value="TonB-dependent receptor, plug domain"/>
    <property type="match status" value="1"/>
</dbReference>
<evidence type="ECO:0000313" key="13">
    <source>
        <dbReference type="EMBL" id="MET6998512.1"/>
    </source>
</evidence>
<dbReference type="EMBL" id="JBEXAC010000002">
    <property type="protein sequence ID" value="MET6998512.1"/>
    <property type="molecule type" value="Genomic_DNA"/>
</dbReference>
<feature type="signal peptide" evidence="10">
    <location>
        <begin position="1"/>
        <end position="25"/>
    </location>
</feature>
<keyword evidence="4 8" id="KW-0812">Transmembrane</keyword>
<dbReference type="Proteomes" id="UP001549749">
    <property type="component" value="Unassembled WGS sequence"/>
</dbReference>
<dbReference type="SUPFAM" id="SSF49464">
    <property type="entry name" value="Carboxypeptidase regulatory domain-like"/>
    <property type="match status" value="1"/>
</dbReference>
<dbReference type="InterPro" id="IPR023997">
    <property type="entry name" value="TonB-dep_OMP_SusC/RagA_CS"/>
</dbReference>
<feature type="chain" id="PRO_5045375146" evidence="10">
    <location>
        <begin position="26"/>
        <end position="1082"/>
    </location>
</feature>
<keyword evidence="14" id="KW-1185">Reference proteome</keyword>
<organism evidence="13 14">
    <name type="scientific">Chitinophaga defluvii</name>
    <dbReference type="NCBI Taxonomy" id="3163343"/>
    <lineage>
        <taxon>Bacteria</taxon>
        <taxon>Pseudomonadati</taxon>
        <taxon>Bacteroidota</taxon>
        <taxon>Chitinophagia</taxon>
        <taxon>Chitinophagales</taxon>
        <taxon>Chitinophagaceae</taxon>
        <taxon>Chitinophaga</taxon>
    </lineage>
</organism>
<accession>A0ABV2T7A2</accession>
<dbReference type="RefSeq" id="WP_354661156.1">
    <property type="nucleotide sequence ID" value="NZ_JBEXAC010000002.1"/>
</dbReference>
<dbReference type="Pfam" id="PF07715">
    <property type="entry name" value="Plug"/>
    <property type="match status" value="1"/>
</dbReference>
<name>A0ABV2T7A2_9BACT</name>
<dbReference type="PROSITE" id="PS52016">
    <property type="entry name" value="TONB_DEPENDENT_REC_3"/>
    <property type="match status" value="1"/>
</dbReference>
<dbReference type="InterPro" id="IPR037066">
    <property type="entry name" value="Plug_dom_sf"/>
</dbReference>
<dbReference type="Gene3D" id="2.60.40.1120">
    <property type="entry name" value="Carboxypeptidase-like, regulatory domain"/>
    <property type="match status" value="1"/>
</dbReference>
<feature type="domain" description="TonB-dependent receptor-like beta-barrel" evidence="11">
    <location>
        <begin position="505"/>
        <end position="890"/>
    </location>
</feature>
<keyword evidence="2 8" id="KW-0813">Transport</keyword>
<dbReference type="Pfam" id="PF13715">
    <property type="entry name" value="CarbopepD_reg_2"/>
    <property type="match status" value="1"/>
</dbReference>
<sequence length="1082" mass="119365">MIKRYSGMLVMLLMQLVLCCTTAFAQQKITVKGRVTDAATREGIPGVTIIDVRANKGLGVTNPDGNFTFTIESDKSVQFRYVGYKYETAKVKAVMNISLTMENKSLKEAVVVGYQKRTKETVSGSVAVISGKDLQDVPVGNVQELLQGKVAGLNIQNNTGAPGFRGTVSIRGVSQLNISGNGDQAYLATNNPLLVIDNVPIDFDGGISQSMLQPGAATGPLALIPPEDIQSIEIMKDAQATSLYGSRGANGVIVITTRRGNSPTPIIDINSSVFVNKAPQLRPTVGGNAERRYRINSILQNARDEAHARNILGNGEPNINVQFLTDSLNSFYNNSTDWQGLFYQTTVNTNNNVQVSGGDIKMNYKANLAYQRNEGVIKNTGFNKYSLNMQLNMQPNKRLRIGAQLFGALGQKQRGNGGGLTDNGAGSAFTSSLMPGPSSFIGNSKLEGYKNNIDDNNTVNIRGFVDVDYEFIDNFRINSTTSYDYYTDTRDRFNQAFSNNNQTGLYGFVGRHDELNTRNGINYNFSSNRTSVEKGHNIYASIFSEINIKTDNQHIRDVRNGPNDYYWGPRGYSPRFYPGNPWNDAAGINVNGTPVSYVYHAASWAGFVSYNFRTKYSIDLAYRLDGNSAAGVNNPYTKNPSVGVRWNFSKENAMREMHWLDYGSVRVTYGVNSRPTATLLNSLGVYELGKPYNNISGVTPRFDVMPNPSLEPEKSSQFNFGVDLGFLKSRIEIIYDTYYKRNYNLVRDYYLPDATGYGKVQVNGGAMVNYGHEISITARPIASTNVTGFQWTISINGAYNKGILTELPGGGQFYRWDQGAPTYQSMALKVGRNPISNYMYETTGVYPTTDDVPVDPVRGVRYKAFLGGGTQYFQGGDPIWKDLNGDYNLGAADYIITGNPDPAITGGLNNTFSYKNFSLSIFCSYLKDRSILNNAIAARIWRLQYPWALTSGGTAEGPVNLYDLSLLDSWQRPGDIAKYPAVVGSFQHDGAVAPNRLDQSLYQEDGSYFKINQITFAYSFRNFGFMKKLNLRMLRAYLTAYNVGIFSPYSGPNPETVTSLGRDDINGYPAASSFTFGIGAQF</sequence>
<evidence type="ECO:0000256" key="9">
    <source>
        <dbReference type="RuleBase" id="RU003357"/>
    </source>
</evidence>
<dbReference type="SUPFAM" id="SSF56935">
    <property type="entry name" value="Porins"/>
    <property type="match status" value="1"/>
</dbReference>
<evidence type="ECO:0000256" key="3">
    <source>
        <dbReference type="ARBA" id="ARBA00022452"/>
    </source>
</evidence>
<keyword evidence="6 8" id="KW-0472">Membrane</keyword>
<dbReference type="NCBIfam" id="TIGR04057">
    <property type="entry name" value="SusC_RagA_signa"/>
    <property type="match status" value="1"/>
</dbReference>
<dbReference type="InterPro" id="IPR000531">
    <property type="entry name" value="Beta-barrel_TonB"/>
</dbReference>
<evidence type="ECO:0000256" key="4">
    <source>
        <dbReference type="ARBA" id="ARBA00022692"/>
    </source>
</evidence>
<evidence type="ECO:0000256" key="2">
    <source>
        <dbReference type="ARBA" id="ARBA00022448"/>
    </source>
</evidence>
<evidence type="ECO:0000259" key="11">
    <source>
        <dbReference type="Pfam" id="PF00593"/>
    </source>
</evidence>
<evidence type="ECO:0000256" key="8">
    <source>
        <dbReference type="PROSITE-ProRule" id="PRU01360"/>
    </source>
</evidence>
<keyword evidence="5 9" id="KW-0798">TonB box</keyword>
<dbReference type="InterPro" id="IPR008969">
    <property type="entry name" value="CarboxyPept-like_regulatory"/>
</dbReference>
<keyword evidence="10" id="KW-0732">Signal</keyword>
<evidence type="ECO:0000256" key="6">
    <source>
        <dbReference type="ARBA" id="ARBA00023136"/>
    </source>
</evidence>
<comment type="caution">
    <text evidence="13">The sequence shown here is derived from an EMBL/GenBank/DDBJ whole genome shotgun (WGS) entry which is preliminary data.</text>
</comment>
<protein>
    <submittedName>
        <fullName evidence="13">SusC/RagA family TonB-linked outer membrane protein</fullName>
    </submittedName>
</protein>
<feature type="domain" description="TonB-dependent receptor plug" evidence="12">
    <location>
        <begin position="119"/>
        <end position="252"/>
    </location>
</feature>
<evidence type="ECO:0000256" key="5">
    <source>
        <dbReference type="ARBA" id="ARBA00023077"/>
    </source>
</evidence>
<evidence type="ECO:0000256" key="10">
    <source>
        <dbReference type="SAM" id="SignalP"/>
    </source>
</evidence>
<evidence type="ECO:0000256" key="7">
    <source>
        <dbReference type="ARBA" id="ARBA00023237"/>
    </source>
</evidence>
<dbReference type="Pfam" id="PF00593">
    <property type="entry name" value="TonB_dep_Rec_b-barrel"/>
    <property type="match status" value="1"/>
</dbReference>
<gene>
    <name evidence="13" type="ORF">ABR189_14100</name>
</gene>
<evidence type="ECO:0000259" key="12">
    <source>
        <dbReference type="Pfam" id="PF07715"/>
    </source>
</evidence>
<comment type="subcellular location">
    <subcellularLocation>
        <location evidence="1 8">Cell outer membrane</location>
        <topology evidence="1 8">Multi-pass membrane protein</topology>
    </subcellularLocation>
</comment>
<dbReference type="NCBIfam" id="TIGR04056">
    <property type="entry name" value="OMP_RagA_SusC"/>
    <property type="match status" value="1"/>
</dbReference>
<dbReference type="Gene3D" id="2.40.170.20">
    <property type="entry name" value="TonB-dependent receptor, beta-barrel domain"/>
    <property type="match status" value="1"/>
</dbReference>
<keyword evidence="7 8" id="KW-0998">Cell outer membrane</keyword>
<dbReference type="InterPro" id="IPR039426">
    <property type="entry name" value="TonB-dep_rcpt-like"/>
</dbReference>
<dbReference type="InterPro" id="IPR012910">
    <property type="entry name" value="Plug_dom"/>
</dbReference>
<dbReference type="InterPro" id="IPR036942">
    <property type="entry name" value="Beta-barrel_TonB_sf"/>
</dbReference>
<evidence type="ECO:0000313" key="14">
    <source>
        <dbReference type="Proteomes" id="UP001549749"/>
    </source>
</evidence>
<evidence type="ECO:0000256" key="1">
    <source>
        <dbReference type="ARBA" id="ARBA00004571"/>
    </source>
</evidence>
<reference evidence="13 14" key="1">
    <citation type="submission" date="2024-06" db="EMBL/GenBank/DDBJ databases">
        <title>Chitinophaga defluvii sp. nov., isolated from municipal sewage.</title>
        <authorList>
            <person name="Zhang L."/>
        </authorList>
    </citation>
    <scope>NUCLEOTIDE SEQUENCE [LARGE SCALE GENOMIC DNA]</scope>
    <source>
        <strain evidence="13 14">H8</strain>
    </source>
</reference>
<comment type="similarity">
    <text evidence="8 9">Belongs to the TonB-dependent receptor family.</text>
</comment>
<proteinExistence type="inferred from homology"/>
<dbReference type="InterPro" id="IPR023996">
    <property type="entry name" value="TonB-dep_OMP_SusC/RagA"/>
</dbReference>